<dbReference type="AlphaFoldDB" id="A0A1H9WS37"/>
<dbReference type="Proteomes" id="UP000199028">
    <property type="component" value="Unassembled WGS sequence"/>
</dbReference>
<dbReference type="SUPFAM" id="SSF52540">
    <property type="entry name" value="P-loop containing nucleoside triphosphate hydrolases"/>
    <property type="match status" value="1"/>
</dbReference>
<keyword evidence="2" id="KW-0378">Hydrolase</keyword>
<keyword evidence="2" id="KW-0347">Helicase</keyword>
<name>A0A1H9WS37_9PSEU</name>
<keyword evidence="2" id="KW-0067">ATP-binding</keyword>
<dbReference type="Gene3D" id="3.40.50.300">
    <property type="entry name" value="P-loop containing nucleotide triphosphate hydrolases"/>
    <property type="match status" value="2"/>
</dbReference>
<dbReference type="GO" id="GO:0005829">
    <property type="term" value="C:cytosol"/>
    <property type="evidence" value="ECO:0007669"/>
    <property type="project" value="TreeGrafter"/>
</dbReference>
<keyword evidence="2" id="KW-0547">Nucleotide-binding</keyword>
<organism evidence="2 3">
    <name type="scientific">Lentzea flaviverrucosa</name>
    <dbReference type="NCBI Taxonomy" id="200379"/>
    <lineage>
        <taxon>Bacteria</taxon>
        <taxon>Bacillati</taxon>
        <taxon>Actinomycetota</taxon>
        <taxon>Actinomycetes</taxon>
        <taxon>Pseudonocardiales</taxon>
        <taxon>Pseudonocardiaceae</taxon>
        <taxon>Lentzea</taxon>
    </lineage>
</organism>
<accession>A0A1H9WS37</accession>
<dbReference type="PANTHER" id="PTHR11070:SF2">
    <property type="entry name" value="ATP-DEPENDENT DNA HELICASE SRS2"/>
    <property type="match status" value="1"/>
</dbReference>
<dbReference type="Pfam" id="PF08378">
    <property type="entry name" value="NERD"/>
    <property type="match status" value="1"/>
</dbReference>
<dbReference type="OrthoDB" id="4509614at2"/>
<keyword evidence="3" id="KW-1185">Reference proteome</keyword>
<dbReference type="SMART" id="SM00382">
    <property type="entry name" value="AAA"/>
    <property type="match status" value="1"/>
</dbReference>
<evidence type="ECO:0000313" key="3">
    <source>
        <dbReference type="Proteomes" id="UP000199028"/>
    </source>
</evidence>
<reference evidence="3" key="1">
    <citation type="submission" date="2016-10" db="EMBL/GenBank/DDBJ databases">
        <authorList>
            <person name="Varghese N."/>
            <person name="Submissions S."/>
        </authorList>
    </citation>
    <scope>NUCLEOTIDE SEQUENCE [LARGE SCALE GENOMIC DNA]</scope>
    <source>
        <strain evidence="3">CGMCC 4.578</strain>
    </source>
</reference>
<dbReference type="InterPro" id="IPR000212">
    <property type="entry name" value="DNA_helicase_UvrD/REP"/>
</dbReference>
<dbReference type="GO" id="GO:0043138">
    <property type="term" value="F:3'-5' DNA helicase activity"/>
    <property type="evidence" value="ECO:0007669"/>
    <property type="project" value="TreeGrafter"/>
</dbReference>
<dbReference type="InterPro" id="IPR027417">
    <property type="entry name" value="P-loop_NTPase"/>
</dbReference>
<protein>
    <submittedName>
        <fullName evidence="2">UvrD-like helicase C-terminal domain-containing protein</fullName>
    </submittedName>
</protein>
<feature type="domain" description="AAA+ ATPase" evidence="1">
    <location>
        <begin position="232"/>
        <end position="399"/>
    </location>
</feature>
<dbReference type="Pfam" id="PF13245">
    <property type="entry name" value="AAA_19"/>
    <property type="match status" value="1"/>
</dbReference>
<dbReference type="GO" id="GO:0003677">
    <property type="term" value="F:DNA binding"/>
    <property type="evidence" value="ECO:0007669"/>
    <property type="project" value="InterPro"/>
</dbReference>
<gene>
    <name evidence="2" type="ORF">SAMN05216195_112158</name>
</gene>
<dbReference type="GO" id="GO:0000725">
    <property type="term" value="P:recombinational repair"/>
    <property type="evidence" value="ECO:0007669"/>
    <property type="project" value="TreeGrafter"/>
</dbReference>
<evidence type="ECO:0000259" key="1">
    <source>
        <dbReference type="SMART" id="SM00382"/>
    </source>
</evidence>
<dbReference type="GO" id="GO:0005524">
    <property type="term" value="F:ATP binding"/>
    <property type="evidence" value="ECO:0007669"/>
    <property type="project" value="InterPro"/>
</dbReference>
<sequence>MARMIPSIFDQEMSSPGELRLFERFQSAPDTDDWTVLHSLELADHPSQVCGEVDFVVVVPQLGVLCIEVKAHKRIARDVDGNWLLGRQRPTPRSPFKQADDQMRSIMDFLRKSDPSLANVPVLCAVWFTNCRAQLPPSVEWHDWQLLDQDHVARPIAATVVEVLTKGRLHLVQKARGIRLEGPDQRTCDRVVHTLRPEFELAASVESLRSRRAQHVLRFTEDQYDALDTMEREPRVLFTGAAGTGKTFLALEEARRNVVRGRSVLLICYNRLLSEWLKGVVPEGVRVETLHALMRREAGARPADDAPATWWSQELPELALEAMLDSTAPPTDVLLVDEAQDLMDPGYLDVLDLTLKGGLSSGTWRMFGDFERQAIFGNTAGRVGLRSRAAGMVEALLGRNCRNTPRVGRMAAILAGLEPGYQGFRRPDDGVNVAFLLYASASDQERLLLTQLKRLYQDGYEADDIVILSAKANGAAASSQDVALARRLAPFGDATPQRVRYCTVQAFKGLDAPAVIITDIESLEGRSSQDLLYIAMTRSTGPLCLLVSRSVGPTIVDLITRGATDA</sequence>
<dbReference type="EMBL" id="FOFT01000012">
    <property type="protein sequence ID" value="SES36487.1"/>
    <property type="molecule type" value="Genomic_DNA"/>
</dbReference>
<evidence type="ECO:0000313" key="2">
    <source>
        <dbReference type="EMBL" id="SES36487.1"/>
    </source>
</evidence>
<dbReference type="PANTHER" id="PTHR11070">
    <property type="entry name" value="UVRD / RECB / PCRA DNA HELICASE FAMILY MEMBER"/>
    <property type="match status" value="1"/>
</dbReference>
<dbReference type="InterPro" id="IPR003593">
    <property type="entry name" value="AAA+_ATPase"/>
</dbReference>
<proteinExistence type="predicted"/>
<dbReference type="InterPro" id="IPR011528">
    <property type="entry name" value="NERD"/>
</dbReference>